<accession>A0A7S0HXV1</accession>
<sequence>MSSNPFFSLQYVSEMQHNSWLRHPKDQFDNRPNNQPRTNRLAGRRWLRSPASQINEVIGTDFKFRIASYNVLAQCYAKNKHFTKSKAEHLRWDVRRKALVEVINELDADIVCLQEVDNYEKFWLKEMRKLGYTGCYKQRNSPAKFDGCATFFRSTVFECMSVSWIEFDSEPDAGGGQQVEGHPDFATHNVALLTLLRPRLGSSNVNKCCMCLANAHLFWDPTYEELKIAQARALVKGAEELATSSESKSSIGWVPIILAGDFNSTPESEVYRYLTSEAGFSSSYVACGLDCKQMDTISLSNAQLSQSQFEFKTPEKKNPKGEVAPQSNGPPSPELVAKGSECNASMPNGGLLFAKPLDPNSPVFKPSSPSMYKSDSRPKNNGDTAGCKDGRPAGTAPGLEPAFTNYRDMFHGTIDYIMFRAIPVPKRLQTHSGNIQAVSCLSMISELEAQNQGGGLPNLKHPSDHLPIAVELMIQLP</sequence>
<name>A0A7S0HXV1_9CRYP</name>
<dbReference type="SUPFAM" id="SSF56219">
    <property type="entry name" value="DNase I-like"/>
    <property type="match status" value="1"/>
</dbReference>
<feature type="compositionally biased region" description="Basic and acidic residues" evidence="1">
    <location>
        <begin position="374"/>
        <end position="391"/>
    </location>
</feature>
<dbReference type="AlphaFoldDB" id="A0A7S0HXV1"/>
<dbReference type="InterPro" id="IPR036691">
    <property type="entry name" value="Endo/exonu/phosph_ase_sf"/>
</dbReference>
<feature type="domain" description="Endonuclease/exonuclease/phosphatase" evidence="2">
    <location>
        <begin position="67"/>
        <end position="425"/>
    </location>
</feature>
<dbReference type="InterPro" id="IPR005135">
    <property type="entry name" value="Endo/exonuclease/phosphatase"/>
</dbReference>
<evidence type="ECO:0000256" key="1">
    <source>
        <dbReference type="SAM" id="MobiDB-lite"/>
    </source>
</evidence>
<dbReference type="GO" id="GO:0000175">
    <property type="term" value="F:3'-5'-RNA exonuclease activity"/>
    <property type="evidence" value="ECO:0007669"/>
    <property type="project" value="TreeGrafter"/>
</dbReference>
<dbReference type="PANTHER" id="PTHR12121">
    <property type="entry name" value="CARBON CATABOLITE REPRESSOR PROTEIN 4"/>
    <property type="match status" value="1"/>
</dbReference>
<dbReference type="Gene3D" id="3.60.10.10">
    <property type="entry name" value="Endonuclease/exonuclease/phosphatase"/>
    <property type="match status" value="1"/>
</dbReference>
<dbReference type="Pfam" id="PF03372">
    <property type="entry name" value="Exo_endo_phos"/>
    <property type="match status" value="1"/>
</dbReference>
<dbReference type="EMBL" id="HBEO01032420">
    <property type="protein sequence ID" value="CAD8505212.1"/>
    <property type="molecule type" value="Transcribed_RNA"/>
</dbReference>
<evidence type="ECO:0000313" key="3">
    <source>
        <dbReference type="EMBL" id="CAD8505212.1"/>
    </source>
</evidence>
<dbReference type="InterPro" id="IPR050410">
    <property type="entry name" value="CCR4/nocturin_mRNA_transcr"/>
</dbReference>
<evidence type="ECO:0000259" key="2">
    <source>
        <dbReference type="Pfam" id="PF03372"/>
    </source>
</evidence>
<protein>
    <recommendedName>
        <fullName evidence="2">Endonuclease/exonuclease/phosphatase domain-containing protein</fullName>
    </recommendedName>
</protein>
<dbReference type="PANTHER" id="PTHR12121:SF34">
    <property type="entry name" value="PROTEIN ANGEL"/>
    <property type="match status" value="1"/>
</dbReference>
<feature type="region of interest" description="Disordered" evidence="1">
    <location>
        <begin position="309"/>
        <end position="341"/>
    </location>
</feature>
<feature type="region of interest" description="Disordered" evidence="1">
    <location>
        <begin position="357"/>
        <end position="399"/>
    </location>
</feature>
<organism evidence="3">
    <name type="scientific">Hanusia phi</name>
    <dbReference type="NCBI Taxonomy" id="3032"/>
    <lineage>
        <taxon>Eukaryota</taxon>
        <taxon>Cryptophyceae</taxon>
        <taxon>Pyrenomonadales</taxon>
        <taxon>Geminigeraceae</taxon>
        <taxon>Hanusia</taxon>
    </lineage>
</organism>
<reference evidence="3" key="1">
    <citation type="submission" date="2021-01" db="EMBL/GenBank/DDBJ databases">
        <authorList>
            <person name="Corre E."/>
            <person name="Pelletier E."/>
            <person name="Niang G."/>
            <person name="Scheremetjew M."/>
            <person name="Finn R."/>
            <person name="Kale V."/>
            <person name="Holt S."/>
            <person name="Cochrane G."/>
            <person name="Meng A."/>
            <person name="Brown T."/>
            <person name="Cohen L."/>
        </authorList>
    </citation>
    <scope>NUCLEOTIDE SEQUENCE</scope>
    <source>
        <strain evidence="3">CCMP325</strain>
    </source>
</reference>
<gene>
    <name evidence="3" type="ORF">HPHI1048_LOCUS21945</name>
</gene>
<proteinExistence type="predicted"/>